<feature type="domain" description="YdhG-like" evidence="1">
    <location>
        <begin position="24"/>
        <end position="129"/>
    </location>
</feature>
<organism evidence="2 3">
    <name type="scientific">Minwuia thermotolerans</name>
    <dbReference type="NCBI Taxonomy" id="2056226"/>
    <lineage>
        <taxon>Bacteria</taxon>
        <taxon>Pseudomonadati</taxon>
        <taxon>Pseudomonadota</taxon>
        <taxon>Alphaproteobacteria</taxon>
        <taxon>Minwuiales</taxon>
        <taxon>Minwuiaceae</taxon>
        <taxon>Minwuia</taxon>
    </lineage>
</organism>
<evidence type="ECO:0000259" key="1">
    <source>
        <dbReference type="Pfam" id="PF08818"/>
    </source>
</evidence>
<dbReference type="Pfam" id="PF08818">
    <property type="entry name" value="DUF1801"/>
    <property type="match status" value="1"/>
</dbReference>
<evidence type="ECO:0000313" key="3">
    <source>
        <dbReference type="Proteomes" id="UP000229498"/>
    </source>
</evidence>
<dbReference type="Proteomes" id="UP000229498">
    <property type="component" value="Unassembled WGS sequence"/>
</dbReference>
<keyword evidence="3" id="KW-1185">Reference proteome</keyword>
<reference evidence="2 3" key="1">
    <citation type="submission" date="2017-11" db="EMBL/GenBank/DDBJ databases">
        <title>Draft genome sequence of Rhizobiales bacterium SY3-13.</title>
        <authorList>
            <person name="Sun C."/>
        </authorList>
    </citation>
    <scope>NUCLEOTIDE SEQUENCE [LARGE SCALE GENOMIC DNA]</scope>
    <source>
        <strain evidence="2 3">SY3-13</strain>
    </source>
</reference>
<dbReference type="SUPFAM" id="SSF159888">
    <property type="entry name" value="YdhG-like"/>
    <property type="match status" value="1"/>
</dbReference>
<accession>A0A2M9G631</accession>
<sequence length="145" mass="16097">MKVAPPFRDAAVQAVFDSYAEPAREGLLALRGLIFETAAATPGVGAVEETLKWGQPAYLTPETKSGSTLRLAPDKQGGFAIYAHCQTTIIPDFRDLFPEGFDYEGNRAIHFRDADSLPLERLRLLISSALTWRLRKRKPAARPQR</sequence>
<dbReference type="AlphaFoldDB" id="A0A2M9G631"/>
<dbReference type="OrthoDB" id="328972at2"/>
<dbReference type="EMBL" id="PHIG01000007">
    <property type="protein sequence ID" value="PJK31126.1"/>
    <property type="molecule type" value="Genomic_DNA"/>
</dbReference>
<dbReference type="InterPro" id="IPR014922">
    <property type="entry name" value="YdhG-like"/>
</dbReference>
<evidence type="ECO:0000313" key="2">
    <source>
        <dbReference type="EMBL" id="PJK31126.1"/>
    </source>
</evidence>
<dbReference type="RefSeq" id="WP_109796256.1">
    <property type="nucleotide sequence ID" value="NZ_PHIG01000007.1"/>
</dbReference>
<gene>
    <name evidence="2" type="ORF">CVT23_02505</name>
</gene>
<comment type="caution">
    <text evidence="2">The sequence shown here is derived from an EMBL/GenBank/DDBJ whole genome shotgun (WGS) entry which is preliminary data.</text>
</comment>
<name>A0A2M9G631_9PROT</name>
<proteinExistence type="predicted"/>
<protein>
    <recommendedName>
        <fullName evidence="1">YdhG-like domain-containing protein</fullName>
    </recommendedName>
</protein>